<evidence type="ECO:0000313" key="2">
    <source>
        <dbReference type="EMBL" id="SMF53930.1"/>
    </source>
</evidence>
<reference evidence="3" key="1">
    <citation type="submission" date="2017-04" db="EMBL/GenBank/DDBJ databases">
        <authorList>
            <person name="Varghese N."/>
            <person name="Submissions S."/>
        </authorList>
    </citation>
    <scope>NUCLEOTIDE SEQUENCE [LARGE SCALE GENOMIC DNA]</scope>
    <source>
        <strain evidence="3">Ballard 720</strain>
    </source>
</reference>
<keyword evidence="1" id="KW-0812">Transmembrane</keyword>
<keyword evidence="3" id="KW-1185">Reference proteome</keyword>
<organism evidence="2 3">
    <name type="scientific">Trinickia caryophylli</name>
    <name type="common">Paraburkholderia caryophylli</name>
    <dbReference type="NCBI Taxonomy" id="28094"/>
    <lineage>
        <taxon>Bacteria</taxon>
        <taxon>Pseudomonadati</taxon>
        <taxon>Pseudomonadota</taxon>
        <taxon>Betaproteobacteria</taxon>
        <taxon>Burkholderiales</taxon>
        <taxon>Burkholderiaceae</taxon>
        <taxon>Trinickia</taxon>
    </lineage>
</organism>
<gene>
    <name evidence="2" type="ORF">SAMN06295900_109161</name>
</gene>
<dbReference type="EMBL" id="FXAH01000009">
    <property type="protein sequence ID" value="SMF53930.1"/>
    <property type="molecule type" value="Genomic_DNA"/>
</dbReference>
<name>A0A1X7FKL2_TRICW</name>
<feature type="transmembrane region" description="Helical" evidence="1">
    <location>
        <begin position="125"/>
        <end position="142"/>
    </location>
</feature>
<keyword evidence="1" id="KW-1133">Transmembrane helix</keyword>
<dbReference type="Proteomes" id="UP000192911">
    <property type="component" value="Unassembled WGS sequence"/>
</dbReference>
<evidence type="ECO:0000313" key="3">
    <source>
        <dbReference type="Proteomes" id="UP000192911"/>
    </source>
</evidence>
<accession>A0A1X7FKL2</accession>
<dbReference type="AlphaFoldDB" id="A0A1X7FKL2"/>
<keyword evidence="1" id="KW-0472">Membrane</keyword>
<sequence>MTAQPSHNAISLNTLWGLRLIDDELYESAKGRTPDSPDFETPDRVPAIGGPAAAMVWLLDSGLLSRDEFEAITRATLEEFAQRPSKEARALQRLHILEAVDSEFYNAACSNADEDMRRSNKRRNWAFVGVGAAAVGMIWYVFGPDAVPACQSASVETTVMQLITKSRVISSSSDDERTAALVDTPLLSEIREVGYDRSKRLRGCVAALNYGRLKGPIGYFISPSSGEPLASKDDDRITVRGATADEVHARFKSD</sequence>
<proteinExistence type="predicted"/>
<dbReference type="RefSeq" id="WP_085228701.1">
    <property type="nucleotide sequence ID" value="NZ_BSQD01000009.1"/>
</dbReference>
<evidence type="ECO:0000256" key="1">
    <source>
        <dbReference type="SAM" id="Phobius"/>
    </source>
</evidence>
<dbReference type="GeneID" id="95549788"/>
<dbReference type="STRING" id="28094.SAMN06295900_109161"/>
<protein>
    <submittedName>
        <fullName evidence="2">Uncharacterized protein</fullName>
    </submittedName>
</protein>